<gene>
    <name evidence="9" type="ORF">IAB93_00380</name>
</gene>
<dbReference type="PANTHER" id="PTHR30572:SF18">
    <property type="entry name" value="ABC-TYPE MACROLIDE FAMILY EXPORT SYSTEM PERMEASE COMPONENT 2"/>
    <property type="match status" value="1"/>
</dbReference>
<accession>A0A9D9I1V7</accession>
<evidence type="ECO:0000256" key="5">
    <source>
        <dbReference type="ARBA" id="ARBA00023136"/>
    </source>
</evidence>
<dbReference type="GO" id="GO:0005886">
    <property type="term" value="C:plasma membrane"/>
    <property type="evidence" value="ECO:0007669"/>
    <property type="project" value="UniProtKB-SubCell"/>
</dbReference>
<evidence type="ECO:0000256" key="1">
    <source>
        <dbReference type="ARBA" id="ARBA00004651"/>
    </source>
</evidence>
<keyword evidence="3 6" id="KW-0812">Transmembrane</keyword>
<evidence type="ECO:0000259" key="7">
    <source>
        <dbReference type="Pfam" id="PF02687"/>
    </source>
</evidence>
<dbReference type="InterPro" id="IPR025857">
    <property type="entry name" value="MacB_PCD"/>
</dbReference>
<feature type="domain" description="ABC3 transporter permease C-terminal" evidence="7">
    <location>
        <begin position="280"/>
        <end position="393"/>
    </location>
</feature>
<organism evidence="9 10">
    <name type="scientific">Candidatus Merdivivens pullistercoris</name>
    <dbReference type="NCBI Taxonomy" id="2840873"/>
    <lineage>
        <taxon>Bacteria</taxon>
        <taxon>Pseudomonadati</taxon>
        <taxon>Bacteroidota</taxon>
        <taxon>Bacteroidia</taxon>
        <taxon>Bacteroidales</taxon>
        <taxon>Muribaculaceae</taxon>
        <taxon>Muribaculaceae incertae sedis</taxon>
        <taxon>Candidatus Merdivivens</taxon>
    </lineage>
</organism>
<keyword evidence="4 6" id="KW-1133">Transmembrane helix</keyword>
<comment type="subcellular location">
    <subcellularLocation>
        <location evidence="1">Cell membrane</location>
        <topology evidence="1">Multi-pass membrane protein</topology>
    </subcellularLocation>
</comment>
<dbReference type="AlphaFoldDB" id="A0A9D9I1V7"/>
<evidence type="ECO:0000313" key="9">
    <source>
        <dbReference type="EMBL" id="MBO8464436.1"/>
    </source>
</evidence>
<sequence length="778" mass="87648">MKTFFRFLWRNKLYSAINIVGLAVSMAFVLLLASYAAHQFSVDSFQENASRIYAIGDEEDIISAYYLNRYVAARYPEIEASAAFASGENEEFLIDGNKFVASVACADSSFFDMFSFGFTQGDKEAFKFSIDNIVVSESFARKVFPGLDPVGRTVTLRKYGEDFAFTVVAVMKDISGSVIPYKDVFMRGEWMERFNGSNNPDMGNAGSCVTFIMVYPGMDILSKKDDMLEYFKDIYWTYENGLATKVELIPLDELYFYENQTEWSGLETGNRSLVMLLIAVCACLLVFAVLNYVNLTTAQSGFRAKEMAMRSLLGDRRGVLFLSMIRESTFLCAVSMLLAVFIAQWISPAASRLLEYDFSVWGSLSFSSVALVVVLTLVLGFLAGFIPAVTISNVKAIDIVRGTFRKKTKSIYGKIMIGVQNFVTIAMVAVALTMQLQYSAVVNAPLGYNTEDILNVRSEINFADSRSIYNFRNELLKLSCVESVGFGYGTPLYGSNNSTNHYNGGMVSFQQIQGDSAYFNILGLRIKQDNHLATEAWWLNEYAFKELGIGEDALYFTVGTESWSDRYDIGGIYYDFKIRPVLYDQSAALIRNYGDLPEGNFPWNVLVKITGDPDDAYRQISEAYNKVLPERELEASYIEDEIRMFMKDQQRVLIVVSVFTVLAIIVSSLGLLAISTYYVRQERKSIALRKIMGSSRRQMLWRILSSFLAIVGVAFVAAVPVSYWLLSRWLEQFSYRIGLHWWIFAAAGIFTAVMAVLTVLWQTMKAVSENPTEALKTE</sequence>
<feature type="transmembrane region" description="Helical" evidence="6">
    <location>
        <begin position="273"/>
        <end position="298"/>
    </location>
</feature>
<dbReference type="Pfam" id="PF12704">
    <property type="entry name" value="MacB_PCD"/>
    <property type="match status" value="1"/>
</dbReference>
<keyword evidence="5 6" id="KW-0472">Membrane</keyword>
<feature type="transmembrane region" description="Helical" evidence="6">
    <location>
        <begin position="738"/>
        <end position="761"/>
    </location>
</feature>
<dbReference type="PANTHER" id="PTHR30572">
    <property type="entry name" value="MEMBRANE COMPONENT OF TRANSPORTER-RELATED"/>
    <property type="match status" value="1"/>
</dbReference>
<proteinExistence type="predicted"/>
<evidence type="ECO:0000256" key="4">
    <source>
        <dbReference type="ARBA" id="ARBA00022989"/>
    </source>
</evidence>
<feature type="domain" description="MacB-like periplasmic core" evidence="8">
    <location>
        <begin position="15"/>
        <end position="187"/>
    </location>
</feature>
<comment type="caution">
    <text evidence="9">The sequence shown here is derived from an EMBL/GenBank/DDBJ whole genome shotgun (WGS) entry which is preliminary data.</text>
</comment>
<feature type="domain" description="ABC3 transporter permease C-terminal" evidence="7">
    <location>
        <begin position="658"/>
        <end position="771"/>
    </location>
</feature>
<dbReference type="Proteomes" id="UP000823597">
    <property type="component" value="Unassembled WGS sequence"/>
</dbReference>
<feature type="transmembrane region" description="Helical" evidence="6">
    <location>
        <begin position="319"/>
        <end position="346"/>
    </location>
</feature>
<dbReference type="EMBL" id="JADIME010000003">
    <property type="protein sequence ID" value="MBO8464436.1"/>
    <property type="molecule type" value="Genomic_DNA"/>
</dbReference>
<dbReference type="GO" id="GO:0022857">
    <property type="term" value="F:transmembrane transporter activity"/>
    <property type="evidence" value="ECO:0007669"/>
    <property type="project" value="TreeGrafter"/>
</dbReference>
<name>A0A9D9I1V7_9BACT</name>
<evidence type="ECO:0000256" key="3">
    <source>
        <dbReference type="ARBA" id="ARBA00022692"/>
    </source>
</evidence>
<evidence type="ECO:0000259" key="8">
    <source>
        <dbReference type="Pfam" id="PF12704"/>
    </source>
</evidence>
<dbReference type="InterPro" id="IPR003838">
    <property type="entry name" value="ABC3_permease_C"/>
</dbReference>
<evidence type="ECO:0000256" key="6">
    <source>
        <dbReference type="SAM" id="Phobius"/>
    </source>
</evidence>
<reference evidence="9" key="2">
    <citation type="journal article" date="2021" name="PeerJ">
        <title>Extensive microbial diversity within the chicken gut microbiome revealed by metagenomics and culture.</title>
        <authorList>
            <person name="Gilroy R."/>
            <person name="Ravi A."/>
            <person name="Getino M."/>
            <person name="Pursley I."/>
            <person name="Horton D.L."/>
            <person name="Alikhan N.F."/>
            <person name="Baker D."/>
            <person name="Gharbi K."/>
            <person name="Hall N."/>
            <person name="Watson M."/>
            <person name="Adriaenssens E.M."/>
            <person name="Foster-Nyarko E."/>
            <person name="Jarju S."/>
            <person name="Secka A."/>
            <person name="Antonio M."/>
            <person name="Oren A."/>
            <person name="Chaudhuri R.R."/>
            <person name="La Ragione R."/>
            <person name="Hildebrand F."/>
            <person name="Pallen M.J."/>
        </authorList>
    </citation>
    <scope>NUCLEOTIDE SEQUENCE</scope>
    <source>
        <strain evidence="9">10037</strain>
    </source>
</reference>
<feature type="transmembrane region" description="Helical" evidence="6">
    <location>
        <begin position="366"/>
        <end position="390"/>
    </location>
</feature>
<keyword evidence="2" id="KW-1003">Cell membrane</keyword>
<reference evidence="9" key="1">
    <citation type="submission" date="2020-10" db="EMBL/GenBank/DDBJ databases">
        <authorList>
            <person name="Gilroy R."/>
        </authorList>
    </citation>
    <scope>NUCLEOTIDE SEQUENCE</scope>
    <source>
        <strain evidence="9">10037</strain>
    </source>
</reference>
<feature type="transmembrane region" description="Helical" evidence="6">
    <location>
        <begin position="700"/>
        <end position="726"/>
    </location>
</feature>
<evidence type="ECO:0000313" key="10">
    <source>
        <dbReference type="Proteomes" id="UP000823597"/>
    </source>
</evidence>
<feature type="transmembrane region" description="Helical" evidence="6">
    <location>
        <begin position="652"/>
        <end position="679"/>
    </location>
</feature>
<feature type="transmembrane region" description="Helical" evidence="6">
    <location>
        <begin position="411"/>
        <end position="434"/>
    </location>
</feature>
<dbReference type="Pfam" id="PF02687">
    <property type="entry name" value="FtsX"/>
    <property type="match status" value="2"/>
</dbReference>
<protein>
    <submittedName>
        <fullName evidence="9">ABC transporter permease</fullName>
    </submittedName>
</protein>
<evidence type="ECO:0000256" key="2">
    <source>
        <dbReference type="ARBA" id="ARBA00022475"/>
    </source>
</evidence>
<dbReference type="InterPro" id="IPR050250">
    <property type="entry name" value="Macrolide_Exporter_MacB"/>
</dbReference>